<evidence type="ECO:0000313" key="3">
    <source>
        <dbReference type="Proteomes" id="UP000485058"/>
    </source>
</evidence>
<comment type="caution">
    <text evidence="2">The sequence shown here is derived from an EMBL/GenBank/DDBJ whole genome shotgun (WGS) entry which is preliminary data.</text>
</comment>
<dbReference type="GO" id="GO:0016123">
    <property type="term" value="P:xanthophyll biosynthetic process"/>
    <property type="evidence" value="ECO:0007669"/>
    <property type="project" value="TreeGrafter"/>
</dbReference>
<dbReference type="GO" id="GO:0016120">
    <property type="term" value="P:carotene biosynthetic process"/>
    <property type="evidence" value="ECO:0007669"/>
    <property type="project" value="TreeGrafter"/>
</dbReference>
<dbReference type="Proteomes" id="UP000485058">
    <property type="component" value="Unassembled WGS sequence"/>
</dbReference>
<feature type="region of interest" description="Disordered" evidence="1">
    <location>
        <begin position="179"/>
        <end position="198"/>
    </location>
</feature>
<dbReference type="GO" id="GO:0005739">
    <property type="term" value="C:mitochondrion"/>
    <property type="evidence" value="ECO:0007669"/>
    <property type="project" value="TreeGrafter"/>
</dbReference>
<feature type="region of interest" description="Disordered" evidence="1">
    <location>
        <begin position="360"/>
        <end position="417"/>
    </location>
</feature>
<dbReference type="EMBL" id="BLLF01000585">
    <property type="protein sequence ID" value="GFH13182.1"/>
    <property type="molecule type" value="Genomic_DNA"/>
</dbReference>
<feature type="compositionally biased region" description="Low complexity" evidence="1">
    <location>
        <begin position="262"/>
        <end position="276"/>
    </location>
</feature>
<feature type="compositionally biased region" description="Pro residues" evidence="1">
    <location>
        <begin position="384"/>
        <end position="393"/>
    </location>
</feature>
<protein>
    <submittedName>
        <fullName evidence="2">FAD_binding_3 domain-containing protein</fullName>
    </submittedName>
</protein>
<reference evidence="2 3" key="1">
    <citation type="submission" date="2020-02" db="EMBL/GenBank/DDBJ databases">
        <title>Draft genome sequence of Haematococcus lacustris strain NIES-144.</title>
        <authorList>
            <person name="Morimoto D."/>
            <person name="Nakagawa S."/>
            <person name="Yoshida T."/>
            <person name="Sawayama S."/>
        </authorList>
    </citation>
    <scope>NUCLEOTIDE SEQUENCE [LARGE SCALE GENOMIC DNA]</scope>
    <source>
        <strain evidence="2 3">NIES-144</strain>
    </source>
</reference>
<dbReference type="PANTHER" id="PTHR43876:SF7">
    <property type="entry name" value="UBIQUINONE BIOSYNTHESIS MONOOXYGENASE COQ6, MITOCHONDRIAL"/>
    <property type="match status" value="1"/>
</dbReference>
<proteinExistence type="predicted"/>
<accession>A0A699ZCH4</accession>
<feature type="compositionally biased region" description="Gly residues" evidence="1">
    <location>
        <begin position="189"/>
        <end position="198"/>
    </location>
</feature>
<evidence type="ECO:0000313" key="2">
    <source>
        <dbReference type="EMBL" id="GFH13182.1"/>
    </source>
</evidence>
<evidence type="ECO:0000256" key="1">
    <source>
        <dbReference type="SAM" id="MobiDB-lite"/>
    </source>
</evidence>
<name>A0A699ZCH4_HAELA</name>
<organism evidence="2 3">
    <name type="scientific">Haematococcus lacustris</name>
    <name type="common">Green alga</name>
    <name type="synonym">Haematococcus pluvialis</name>
    <dbReference type="NCBI Taxonomy" id="44745"/>
    <lineage>
        <taxon>Eukaryota</taxon>
        <taxon>Viridiplantae</taxon>
        <taxon>Chlorophyta</taxon>
        <taxon>core chlorophytes</taxon>
        <taxon>Chlorophyceae</taxon>
        <taxon>CS clade</taxon>
        <taxon>Chlamydomonadales</taxon>
        <taxon>Haematococcaceae</taxon>
        <taxon>Haematococcus</taxon>
    </lineage>
</organism>
<gene>
    <name evidence="2" type="ORF">HaLaN_09014</name>
</gene>
<dbReference type="AlphaFoldDB" id="A0A699ZCH4"/>
<dbReference type="Gene3D" id="3.50.50.60">
    <property type="entry name" value="FAD/NAD(P)-binding domain"/>
    <property type="match status" value="2"/>
</dbReference>
<keyword evidence="3" id="KW-1185">Reference proteome</keyword>
<feature type="region of interest" description="Disordered" evidence="1">
    <location>
        <begin position="232"/>
        <end position="284"/>
    </location>
</feature>
<dbReference type="PANTHER" id="PTHR43876">
    <property type="entry name" value="UBIQUINONE BIOSYNTHESIS MONOOXYGENASE COQ6, MITOCHONDRIAL"/>
    <property type="match status" value="1"/>
</dbReference>
<sequence>MLCLWRSVRDGAQWPRLLRTAGTLSDGDVYDVAIVGGGMVGAALAALLGEAVRHVSQRHEATGAAVEAATTSLSPLPHEFSPFASVNNPLTASMRVIVLDQKVNQPTAHNIPRPCPHISQPPQDYGGSGAQPLDWRPAEVPELRVSTLTPASISYLQRAGAWQDVQPWAAAFSAMQVSGEDAGRDPESLGGGSAPGGASGACIRWHASDASMEHMGVVVENSRLQTALLAAAAGRPQPETPQSQAWSPDPGLADSLGIKDLSSASGAAGGASSTPGSLGGGVGAGRAATAGQAGAGAGLGGNDSQGLATLTLQAPPQAPSSTLVSQLCLAVHSVAAVSTATGCPAPSLPCGPLRASTPGAGLAGATAPQLPPAPQAGWQVGAPGAPPPPPPPRMMSSWQVHAMPAPAAGTSPPGWPS</sequence>
<dbReference type="InterPro" id="IPR036188">
    <property type="entry name" value="FAD/NAD-bd_sf"/>
</dbReference>
<dbReference type="InterPro" id="IPR051205">
    <property type="entry name" value="UbiH/COQ6_monooxygenase"/>
</dbReference>